<evidence type="ECO:0000256" key="11">
    <source>
        <dbReference type="ARBA" id="ARBA00022726"/>
    </source>
</evidence>
<dbReference type="GO" id="GO:0006168">
    <property type="term" value="P:adenine salvage"/>
    <property type="evidence" value="ECO:0007669"/>
    <property type="project" value="TreeGrafter"/>
</dbReference>
<reference evidence="13 14" key="1">
    <citation type="submission" date="2018-10" db="EMBL/GenBank/DDBJ databases">
        <title>Genomic Encyclopedia of Archaeal and Bacterial Type Strains, Phase II (KMG-II): from individual species to whole genera.</title>
        <authorList>
            <person name="Goeker M."/>
        </authorList>
    </citation>
    <scope>NUCLEOTIDE SEQUENCE [LARGE SCALE GENOMIC DNA]</scope>
    <source>
        <strain evidence="13 14">RP-AC37</strain>
    </source>
</reference>
<feature type="domain" description="Phosphoribosyltransferase" evidence="12">
    <location>
        <begin position="17"/>
        <end position="130"/>
    </location>
</feature>
<proteinExistence type="inferred from homology"/>
<evidence type="ECO:0000256" key="10">
    <source>
        <dbReference type="ARBA" id="ARBA00022679"/>
    </source>
</evidence>
<keyword evidence="10 13" id="KW-0808">Transferase</keyword>
<evidence type="ECO:0000256" key="5">
    <source>
        <dbReference type="ARBA" id="ARBA00008391"/>
    </source>
</evidence>
<keyword evidence="14" id="KW-1185">Reference proteome</keyword>
<keyword evidence="11" id="KW-0660">Purine salvage</keyword>
<dbReference type="InParanoid" id="A0A420XS76"/>
<comment type="subunit">
    <text evidence="6">Homodimer.</text>
</comment>
<evidence type="ECO:0000313" key="14">
    <source>
        <dbReference type="Proteomes" id="UP000281955"/>
    </source>
</evidence>
<dbReference type="SUPFAM" id="SSF53271">
    <property type="entry name" value="PRTase-like"/>
    <property type="match status" value="1"/>
</dbReference>
<dbReference type="GO" id="GO:0002055">
    <property type="term" value="F:adenine binding"/>
    <property type="evidence" value="ECO:0007669"/>
    <property type="project" value="TreeGrafter"/>
</dbReference>
<dbReference type="InterPro" id="IPR000836">
    <property type="entry name" value="PRTase_dom"/>
</dbReference>
<comment type="caution">
    <text evidence="13">The sequence shown here is derived from an EMBL/GenBank/DDBJ whole genome shotgun (WGS) entry which is preliminary data.</text>
</comment>
<comment type="catalytic activity">
    <reaction evidence="1">
        <text>AMP + diphosphate = 5-phospho-alpha-D-ribose 1-diphosphate + adenine</text>
        <dbReference type="Rhea" id="RHEA:16609"/>
        <dbReference type="ChEBI" id="CHEBI:16708"/>
        <dbReference type="ChEBI" id="CHEBI:33019"/>
        <dbReference type="ChEBI" id="CHEBI:58017"/>
        <dbReference type="ChEBI" id="CHEBI:456215"/>
        <dbReference type="EC" id="2.4.2.7"/>
    </reaction>
</comment>
<dbReference type="EC" id="2.4.2.7" evidence="7"/>
<comment type="pathway">
    <text evidence="4">Purine metabolism; AMP biosynthesis via salvage pathway; AMP from adenine: step 1/1.</text>
</comment>
<dbReference type="AlphaFoldDB" id="A0A420XS76"/>
<dbReference type="FunFam" id="3.40.50.2020:FF:000004">
    <property type="entry name" value="Adenine phosphoribosyltransferase"/>
    <property type="match status" value="1"/>
</dbReference>
<evidence type="ECO:0000256" key="8">
    <source>
        <dbReference type="ARBA" id="ARBA00022490"/>
    </source>
</evidence>
<name>A0A420XS76_9ACTN</name>
<keyword evidence="9 13" id="KW-0328">Glycosyltransferase</keyword>
<organism evidence="13 14">
    <name type="scientific">Motilibacter peucedani</name>
    <dbReference type="NCBI Taxonomy" id="598650"/>
    <lineage>
        <taxon>Bacteria</taxon>
        <taxon>Bacillati</taxon>
        <taxon>Actinomycetota</taxon>
        <taxon>Actinomycetes</taxon>
        <taxon>Motilibacterales</taxon>
        <taxon>Motilibacteraceae</taxon>
        <taxon>Motilibacter</taxon>
    </lineage>
</organism>
<dbReference type="InterPro" id="IPR050054">
    <property type="entry name" value="UPRTase/APRTase"/>
</dbReference>
<protein>
    <recommendedName>
        <fullName evidence="7">adenine phosphoribosyltransferase</fullName>
        <ecNumber evidence="7">2.4.2.7</ecNumber>
    </recommendedName>
</protein>
<comment type="function">
    <text evidence="2">Catalyzes a salvage reaction resulting in the formation of AMP, that is energically less costly than de novo synthesis.</text>
</comment>
<evidence type="ECO:0000259" key="12">
    <source>
        <dbReference type="Pfam" id="PF00156"/>
    </source>
</evidence>
<evidence type="ECO:0000256" key="2">
    <source>
        <dbReference type="ARBA" id="ARBA00003968"/>
    </source>
</evidence>
<dbReference type="GO" id="GO:0006166">
    <property type="term" value="P:purine ribonucleoside salvage"/>
    <property type="evidence" value="ECO:0007669"/>
    <property type="project" value="UniProtKB-KW"/>
</dbReference>
<dbReference type="FunCoup" id="A0A420XS76">
    <property type="interactions" value="232"/>
</dbReference>
<dbReference type="GO" id="GO:0016208">
    <property type="term" value="F:AMP binding"/>
    <property type="evidence" value="ECO:0007669"/>
    <property type="project" value="TreeGrafter"/>
</dbReference>
<evidence type="ECO:0000256" key="3">
    <source>
        <dbReference type="ARBA" id="ARBA00004496"/>
    </source>
</evidence>
<gene>
    <name evidence="13" type="ORF">CLV35_1431</name>
</gene>
<evidence type="ECO:0000256" key="7">
    <source>
        <dbReference type="ARBA" id="ARBA00011893"/>
    </source>
</evidence>
<dbReference type="Gene3D" id="3.40.50.2020">
    <property type="match status" value="1"/>
</dbReference>
<dbReference type="PANTHER" id="PTHR32315">
    <property type="entry name" value="ADENINE PHOSPHORIBOSYLTRANSFERASE"/>
    <property type="match status" value="1"/>
</dbReference>
<dbReference type="NCBIfam" id="NF002636">
    <property type="entry name" value="PRK02304.1-5"/>
    <property type="match status" value="1"/>
</dbReference>
<dbReference type="EMBL" id="RBWV01000010">
    <property type="protein sequence ID" value="RKS77733.1"/>
    <property type="molecule type" value="Genomic_DNA"/>
</dbReference>
<evidence type="ECO:0000256" key="4">
    <source>
        <dbReference type="ARBA" id="ARBA00004659"/>
    </source>
</evidence>
<dbReference type="GO" id="GO:0044209">
    <property type="term" value="P:AMP salvage"/>
    <property type="evidence" value="ECO:0007669"/>
    <property type="project" value="TreeGrafter"/>
</dbReference>
<dbReference type="Pfam" id="PF00156">
    <property type="entry name" value="Pribosyltran"/>
    <property type="match status" value="1"/>
</dbReference>
<accession>A0A420XS76</accession>
<dbReference type="CDD" id="cd06223">
    <property type="entry name" value="PRTases_typeI"/>
    <property type="match status" value="1"/>
</dbReference>
<evidence type="ECO:0000256" key="6">
    <source>
        <dbReference type="ARBA" id="ARBA00011738"/>
    </source>
</evidence>
<comment type="similarity">
    <text evidence="5">Belongs to the purine/pyrimidine phosphoribosyltransferase family.</text>
</comment>
<dbReference type="PANTHER" id="PTHR32315:SF3">
    <property type="entry name" value="ADENINE PHOSPHORIBOSYLTRANSFERASE"/>
    <property type="match status" value="1"/>
</dbReference>
<comment type="subcellular location">
    <subcellularLocation>
        <location evidence="3">Cytoplasm</location>
    </subcellularLocation>
</comment>
<evidence type="ECO:0000313" key="13">
    <source>
        <dbReference type="EMBL" id="RKS77733.1"/>
    </source>
</evidence>
<evidence type="ECO:0000256" key="9">
    <source>
        <dbReference type="ARBA" id="ARBA00022676"/>
    </source>
</evidence>
<dbReference type="GO" id="GO:0003999">
    <property type="term" value="F:adenine phosphoribosyltransferase activity"/>
    <property type="evidence" value="ECO:0007669"/>
    <property type="project" value="UniProtKB-EC"/>
</dbReference>
<dbReference type="InterPro" id="IPR029057">
    <property type="entry name" value="PRTase-like"/>
</dbReference>
<keyword evidence="8" id="KW-0963">Cytoplasm</keyword>
<dbReference type="GO" id="GO:0005737">
    <property type="term" value="C:cytoplasm"/>
    <property type="evidence" value="ECO:0007669"/>
    <property type="project" value="UniProtKB-SubCell"/>
</dbReference>
<dbReference type="Proteomes" id="UP000281955">
    <property type="component" value="Unassembled WGS sequence"/>
</dbReference>
<sequence>MLFKDISPLLADADAFARVVAAMAALAEDVDLVAGVEARGFVVAAPAAHAAGRGFVALRKAGKLPGRTLRASYALEYATAELEVRPDVVPAGARVLLVDDVLATGGTLVAGASLLESCGAQVVRVAVLLEIAALGGRAQLAGREVHALLQA</sequence>
<evidence type="ECO:0000256" key="1">
    <source>
        <dbReference type="ARBA" id="ARBA00000868"/>
    </source>
</evidence>